<name>A0ACC0WBF0_9STRA</name>
<reference evidence="1 2" key="1">
    <citation type="journal article" date="2022" name="bioRxiv">
        <title>The genome of the oomycete Peronosclerospora sorghi, a cosmopolitan pathogen of maize and sorghum, is inflated with dispersed pseudogenes.</title>
        <authorList>
            <person name="Fletcher K."/>
            <person name="Martin F."/>
            <person name="Isakeit T."/>
            <person name="Cavanaugh K."/>
            <person name="Magill C."/>
            <person name="Michelmore R."/>
        </authorList>
    </citation>
    <scope>NUCLEOTIDE SEQUENCE [LARGE SCALE GENOMIC DNA]</scope>
    <source>
        <strain evidence="1">P6</strain>
    </source>
</reference>
<accession>A0ACC0WBF0</accession>
<proteinExistence type="predicted"/>
<keyword evidence="2" id="KW-1185">Reference proteome</keyword>
<evidence type="ECO:0000313" key="1">
    <source>
        <dbReference type="EMBL" id="KAI9915440.1"/>
    </source>
</evidence>
<sequence length="119" mass="14167">MGREFFKELLDEQFYSTLTTFVGYVRRQQILISEIKSQAKKLQDKHWESMHRTTRSIASQSASMSSRNNRAVLHRTRGGLCSWLLRKYQVLLRSLPGLYRVTQRWFLSSVKIWRSSLLR</sequence>
<dbReference type="Proteomes" id="UP001163321">
    <property type="component" value="Chromosome 3"/>
</dbReference>
<comment type="caution">
    <text evidence="1">The sequence shown here is derived from an EMBL/GenBank/DDBJ whole genome shotgun (WGS) entry which is preliminary data.</text>
</comment>
<evidence type="ECO:0000313" key="2">
    <source>
        <dbReference type="Proteomes" id="UP001163321"/>
    </source>
</evidence>
<gene>
    <name evidence="1" type="ORF">PsorP6_007245</name>
</gene>
<dbReference type="EMBL" id="CM047582">
    <property type="protein sequence ID" value="KAI9915440.1"/>
    <property type="molecule type" value="Genomic_DNA"/>
</dbReference>
<protein>
    <submittedName>
        <fullName evidence="1">Uncharacterized protein</fullName>
    </submittedName>
</protein>
<organism evidence="1 2">
    <name type="scientific">Peronosclerospora sorghi</name>
    <dbReference type="NCBI Taxonomy" id="230839"/>
    <lineage>
        <taxon>Eukaryota</taxon>
        <taxon>Sar</taxon>
        <taxon>Stramenopiles</taxon>
        <taxon>Oomycota</taxon>
        <taxon>Peronosporomycetes</taxon>
        <taxon>Peronosporales</taxon>
        <taxon>Peronosporaceae</taxon>
        <taxon>Peronosclerospora</taxon>
    </lineage>
</organism>